<keyword evidence="2" id="KW-1185">Reference proteome</keyword>
<evidence type="ECO:0000313" key="2">
    <source>
        <dbReference type="Proteomes" id="UP001148662"/>
    </source>
</evidence>
<protein>
    <submittedName>
        <fullName evidence="1">Uncharacterized protein</fullName>
    </submittedName>
</protein>
<comment type="caution">
    <text evidence="1">The sequence shown here is derived from an EMBL/GenBank/DDBJ whole genome shotgun (WGS) entry which is preliminary data.</text>
</comment>
<organism evidence="1 2">
    <name type="scientific">Phlebia brevispora</name>
    <dbReference type="NCBI Taxonomy" id="194682"/>
    <lineage>
        <taxon>Eukaryota</taxon>
        <taxon>Fungi</taxon>
        <taxon>Dikarya</taxon>
        <taxon>Basidiomycota</taxon>
        <taxon>Agaricomycotina</taxon>
        <taxon>Agaricomycetes</taxon>
        <taxon>Polyporales</taxon>
        <taxon>Meruliaceae</taxon>
        <taxon>Phlebia</taxon>
    </lineage>
</organism>
<dbReference type="Proteomes" id="UP001148662">
    <property type="component" value="Unassembled WGS sequence"/>
</dbReference>
<dbReference type="EMBL" id="JANHOG010002894">
    <property type="protein sequence ID" value="KAJ3518985.1"/>
    <property type="molecule type" value="Genomic_DNA"/>
</dbReference>
<name>A0ACC1RGK2_9APHY</name>
<accession>A0ACC1RGK2</accession>
<proteinExistence type="predicted"/>
<gene>
    <name evidence="1" type="ORF">NM688_g9366</name>
</gene>
<reference evidence="1" key="1">
    <citation type="submission" date="2022-07" db="EMBL/GenBank/DDBJ databases">
        <title>Genome Sequence of Phlebia brevispora.</title>
        <authorList>
            <person name="Buettner E."/>
        </authorList>
    </citation>
    <scope>NUCLEOTIDE SEQUENCE</scope>
    <source>
        <strain evidence="1">MPL23</strain>
    </source>
</reference>
<evidence type="ECO:0000313" key="1">
    <source>
        <dbReference type="EMBL" id="KAJ3518985.1"/>
    </source>
</evidence>
<sequence>MHISYAPCVRNDFPRKCSAIVGASACKLYSMDGPRFLSSHLYPTTYLLSTFRGVNSYRLSSDSSAVRYSPSSPLSTSIMTRTAGTSANTRLNKPHQAQRARTYSQSQSRRSSMHRNSLHGSSTTLQFSWLYRSSNPARRGMLPTDVQKRGIFGMSEIIGVLANPAETLRSLTESKRMLEEARRELAEARERAQLSPTHTFSPLPGFFDRPNEIKAIEKALEGEPSFTVLFGASSVGKTALLRQVLTRNTYHVLHFDLRIAGFADLPSLYLSLSQQMEAFFMGIAQDPDLPGYEDFEKQAWSFKARNRNSRRITNAAAADGAVVGPLSEIKTSDIARLMELFQSSLLRYWNFQPSPPARKDSDKDSTLSERTRVQAERKATRMRVFSFFQSKRRQTKQPLQQNHLANARESKPETDSRAFEPPKKKMPVFFIDEAHKLPALIRSTDAMKCLLDAMLVITKQDRLCHVIHATSDPFYQTWLRQLNVMQHCKIITIGDYSKRDTRKFFRERILPAVPEELRPALEFERLYDAFGGKIAHWQDYVTDFVNANGKVDSECIASLTVMFS</sequence>